<evidence type="ECO:0000313" key="3">
    <source>
        <dbReference type="Proteomes" id="UP001465976"/>
    </source>
</evidence>
<proteinExistence type="predicted"/>
<feature type="region of interest" description="Disordered" evidence="1">
    <location>
        <begin position="442"/>
        <end position="469"/>
    </location>
</feature>
<sequence length="620" mass="68003">MPIAPRSEFVGFSPAQNDRDQSDFLKKRDYFRHCPTTFPTFFPNMPAAPVFTGARADFLQSQLEGYTEAIANGTSLEFLSTVYARFFKLFDESKPNSVEPSKEEIERVMKEDTEWEGMVSPVRRAGQDEKSYSEELKLFDEHQGTVLSRIAVLLLWPSTLTPLARVTFNFRQQIRRWMGYRCIKKNAHLEAHVILLNRLAGMVHGKPGKNSTGYNVWYAETGKVLDKEINERYEQLKAEAVEEQKGENAEEGAKKTKAVTYVTVRQEIVKAEFEKLPAEEQKMWQEKATEEHKEKIDVWETSKNAEYSRLPQDHQQAIDLLPSWFTPILEGVQAITGLNCSLWAASPMPADEGRVNVMGIHCGRTIATDSSPATGFGTRYRSGIKKFIVPMYGDFCRHTYTPEDLTASSLGSEAKLGNVLKENPDGHMSFDRWDKEERADFLKRKGKDKTPNTAPVPASDSSLNVNSANLSGPLTSKQLSSGSAASVGACSRTLPCARPSTSSTLTTLPMPGSTGTSISQSIHAANSNTGSTVERLTVNIKKYSYSEVVAKKPSKPSKPSTSTSASSSTRADALSSSSTLLNAISAATSKSTAAKPITSASSKSTAAKSITSTSSTSTSA</sequence>
<name>A0ABR3EYW6_9AGAR</name>
<feature type="compositionally biased region" description="Low complexity" evidence="1">
    <location>
        <begin position="557"/>
        <end position="575"/>
    </location>
</feature>
<dbReference type="EMBL" id="JBAHYK010001408">
    <property type="protein sequence ID" value="KAL0568125.1"/>
    <property type="molecule type" value="Genomic_DNA"/>
</dbReference>
<dbReference type="Proteomes" id="UP001465976">
    <property type="component" value="Unassembled WGS sequence"/>
</dbReference>
<keyword evidence="3" id="KW-1185">Reference proteome</keyword>
<evidence type="ECO:0000313" key="2">
    <source>
        <dbReference type="EMBL" id="KAL0568125.1"/>
    </source>
</evidence>
<feature type="compositionally biased region" description="Polar residues" evidence="1">
    <location>
        <begin position="459"/>
        <end position="469"/>
    </location>
</feature>
<protein>
    <submittedName>
        <fullName evidence="2">SERTA domain-containing protein 3</fullName>
    </submittedName>
</protein>
<feature type="region of interest" description="Disordered" evidence="1">
    <location>
        <begin position="587"/>
        <end position="620"/>
    </location>
</feature>
<feature type="region of interest" description="Disordered" evidence="1">
    <location>
        <begin position="496"/>
        <end position="520"/>
    </location>
</feature>
<evidence type="ECO:0000256" key="1">
    <source>
        <dbReference type="SAM" id="MobiDB-lite"/>
    </source>
</evidence>
<feature type="compositionally biased region" description="Low complexity" evidence="1">
    <location>
        <begin position="499"/>
        <end position="517"/>
    </location>
</feature>
<organism evidence="2 3">
    <name type="scientific">Marasmius crinis-equi</name>
    <dbReference type="NCBI Taxonomy" id="585013"/>
    <lineage>
        <taxon>Eukaryota</taxon>
        <taxon>Fungi</taxon>
        <taxon>Dikarya</taxon>
        <taxon>Basidiomycota</taxon>
        <taxon>Agaricomycotina</taxon>
        <taxon>Agaricomycetes</taxon>
        <taxon>Agaricomycetidae</taxon>
        <taxon>Agaricales</taxon>
        <taxon>Marasmiineae</taxon>
        <taxon>Marasmiaceae</taxon>
        <taxon>Marasmius</taxon>
    </lineage>
</organism>
<accession>A0ABR3EYW6</accession>
<feature type="region of interest" description="Disordered" evidence="1">
    <location>
        <begin position="550"/>
        <end position="575"/>
    </location>
</feature>
<gene>
    <name evidence="2" type="primary">RBT1_34</name>
    <name evidence="2" type="ORF">V5O48_013864</name>
</gene>
<reference evidence="2 3" key="1">
    <citation type="submission" date="2024-02" db="EMBL/GenBank/DDBJ databases">
        <title>A draft genome for the cacao thread blight pathogen Marasmius crinis-equi.</title>
        <authorList>
            <person name="Cohen S.P."/>
            <person name="Baruah I.K."/>
            <person name="Amoako-Attah I."/>
            <person name="Bukari Y."/>
            <person name="Meinhardt L.W."/>
            <person name="Bailey B.A."/>
        </authorList>
    </citation>
    <scope>NUCLEOTIDE SEQUENCE [LARGE SCALE GENOMIC DNA]</scope>
    <source>
        <strain evidence="2 3">GH-76</strain>
    </source>
</reference>
<comment type="caution">
    <text evidence="2">The sequence shown here is derived from an EMBL/GenBank/DDBJ whole genome shotgun (WGS) entry which is preliminary data.</text>
</comment>